<dbReference type="KEGG" id="mech:Q9L42_021200"/>
<keyword evidence="1" id="KW-1133">Transmembrane helix</keyword>
<keyword evidence="1" id="KW-0472">Membrane</keyword>
<sequence length="212" mass="23927">MDDNSVSLNKVVSDLVKYKAGIEKKEKHIYLLSYVFSFSFLINIIQYALTPEADYYAQRKNLFTEKMVPFHEPYVTNNGIVKFATRVVTDTLTMDFYNIEMNFDGVSKYYNQAALKDLVESMDNKGITGIIKNKKLSVSASLSGLPLVVNEGIISGVYSWLVEIPMIMSYESSKGTLPGKEILAKVLMQSTDTQINPYGVIVRKIDISNFKL</sequence>
<reference evidence="2 3" key="1">
    <citation type="journal article" date="2024" name="Microbiology">
        <title>Methylomarinum rosea sp. nov., a novel halophilic methanotrophic bacterium from the hypersaline Lake Elton.</title>
        <authorList>
            <person name="Suleimanov R.Z."/>
            <person name="Oshkin I.Y."/>
            <person name="Danilova O.V."/>
            <person name="Suzina N.E."/>
            <person name="Dedysh S.N."/>
        </authorList>
    </citation>
    <scope>NUCLEOTIDE SEQUENCE [LARGE SCALE GENOMIC DNA]</scope>
    <source>
        <strain evidence="2 3">Ch1-1</strain>
        <plasmid evidence="3">unnamed2</plasmid>
    </source>
</reference>
<evidence type="ECO:0000313" key="2">
    <source>
        <dbReference type="EMBL" id="XBS22825.1"/>
    </source>
</evidence>
<geneLocation type="plasmid" evidence="2 3">
    <name>unnamed2</name>
</geneLocation>
<dbReference type="InterPro" id="IPR021055">
    <property type="entry name" value="T4BSS_IcmL/DotI"/>
</dbReference>
<dbReference type="CDD" id="cd16385">
    <property type="entry name" value="IcmL"/>
    <property type="match status" value="1"/>
</dbReference>
<name>A0AAU7P0F3_9GAMM</name>
<gene>
    <name evidence="2" type="ORF">Q9L42_021200</name>
</gene>
<protein>
    <submittedName>
        <fullName evidence="2">DotI/IcmL family type IV secretion protein</fullName>
    </submittedName>
</protein>
<evidence type="ECO:0000313" key="3">
    <source>
        <dbReference type="Proteomes" id="UP001225378"/>
    </source>
</evidence>
<organism evidence="2 3">
    <name type="scientific">Methylomarinum roseum</name>
    <dbReference type="NCBI Taxonomy" id="3067653"/>
    <lineage>
        <taxon>Bacteria</taxon>
        <taxon>Pseudomonadati</taxon>
        <taxon>Pseudomonadota</taxon>
        <taxon>Gammaproteobacteria</taxon>
        <taxon>Methylococcales</taxon>
        <taxon>Methylococcaceae</taxon>
        <taxon>Methylomarinum</taxon>
    </lineage>
</organism>
<accession>A0AAU7P0F3</accession>
<proteinExistence type="predicted"/>
<dbReference type="EMBL" id="CP157744">
    <property type="protein sequence ID" value="XBS22825.1"/>
    <property type="molecule type" value="Genomic_DNA"/>
</dbReference>
<keyword evidence="2" id="KW-0614">Plasmid</keyword>
<feature type="transmembrane region" description="Helical" evidence="1">
    <location>
        <begin position="29"/>
        <end position="49"/>
    </location>
</feature>
<dbReference type="AlphaFoldDB" id="A0AAU7P0F3"/>
<dbReference type="RefSeq" id="WP_305910427.1">
    <property type="nucleotide sequence ID" value="NZ_CP157744.1"/>
</dbReference>
<keyword evidence="1" id="KW-0812">Transmembrane</keyword>
<dbReference type="Proteomes" id="UP001225378">
    <property type="component" value="Plasmid unnamed2"/>
</dbReference>
<evidence type="ECO:0000256" key="1">
    <source>
        <dbReference type="SAM" id="Phobius"/>
    </source>
</evidence>
<dbReference type="Pfam" id="PF11393">
    <property type="entry name" value="T4BSS_DotI_IcmL"/>
    <property type="match status" value="1"/>
</dbReference>
<keyword evidence="3" id="KW-1185">Reference proteome</keyword>